<dbReference type="GO" id="GO:0009893">
    <property type="term" value="P:positive regulation of metabolic process"/>
    <property type="evidence" value="ECO:0007669"/>
    <property type="project" value="UniProtKB-ARBA"/>
</dbReference>
<feature type="region of interest" description="Disordered" evidence="7">
    <location>
        <begin position="50"/>
        <end position="98"/>
    </location>
</feature>
<keyword evidence="3" id="KW-0805">Transcription regulation</keyword>
<feature type="compositionally biased region" description="Polar residues" evidence="7">
    <location>
        <begin position="79"/>
        <end position="89"/>
    </location>
</feature>
<dbReference type="InterPro" id="IPR036864">
    <property type="entry name" value="Zn2-C6_fun-type_DNA-bd_sf"/>
</dbReference>
<dbReference type="EMBL" id="QQZZ01000127">
    <property type="protein sequence ID" value="RMZ39820.1"/>
    <property type="molecule type" value="Genomic_DNA"/>
</dbReference>
<evidence type="ECO:0000256" key="4">
    <source>
        <dbReference type="ARBA" id="ARBA00023125"/>
    </source>
</evidence>
<evidence type="ECO:0000256" key="7">
    <source>
        <dbReference type="SAM" id="MobiDB-lite"/>
    </source>
</evidence>
<dbReference type="InterPro" id="IPR001138">
    <property type="entry name" value="Zn2Cys6_DnaBD"/>
</dbReference>
<feature type="domain" description="Zn(2)-C6 fungal-type" evidence="8">
    <location>
        <begin position="17"/>
        <end position="49"/>
    </location>
</feature>
<sequence length="698" mass="79193">MTPRSLVQTRRNGKPRSCEPCRIAKVRCDHKSPVCDRCVSRHKERSCVYHPAPMTRPRGGRNPAPQSARLSLSSSSSLDNVQHSPRANISSSSAPRTTPSAEIEFFGSTAFPAIINDDQDIVDSFAGQFRNQSMLQIGNANHNQEQIPEKQILEGMAVLNLLVNFPAFTNCIYRYLELSYTCMVPDPFIKACVLSIQETIHGLKGSRLRQLALDLFVNTSKPLNLFTPVPAKDYHTLFTGSNLRWEIVGFVLAILGVSLKYDINKQNEPPRSLPAQKPGFIHQIAEAVEYCTSVCYRYTCVNHQALWLLYGDACLKNLVYGDMSFQFWRCMGDLSSMFYALGLHHQNSTFEEIHPFYQLEMRRRYAAQIYSMDKTISTILGRPPRISGSHCTNVMPADIDDGVLLLEGDELHSSLHNVDANGWNLERQFRGATWRRMKLLVSQFREEVLGVCLRTHFTNDSEILTQDILTRHEFVWDQIPEELKYNELTGSQHIPPPQRYVVMTTYMDQQYNCFLLHRKLVNETQWTREPLYKASRSLLNTSLQVVSLSDQVFNMQRDISWSILYYGLPGASILAVDLLKDLHRTFDTPNSGIDVIPRAEIIQNLAIFISNLQRSINRREVNQTSCKWAHAILSGILGEIIDPKYRKPITTETVGKRTAASVPFLPTSGLDGESLDSDDFFNWIGSGDLTLDTSAIEL</sequence>
<dbReference type="InterPro" id="IPR007219">
    <property type="entry name" value="XnlR_reg_dom"/>
</dbReference>
<dbReference type="SMART" id="SM00906">
    <property type="entry name" value="Fungal_trans"/>
    <property type="match status" value="1"/>
</dbReference>
<dbReference type="SMART" id="SM00066">
    <property type="entry name" value="GAL4"/>
    <property type="match status" value="1"/>
</dbReference>
<dbReference type="Proteomes" id="UP000275480">
    <property type="component" value="Unassembled WGS sequence"/>
</dbReference>
<evidence type="ECO:0000313" key="9">
    <source>
        <dbReference type="EMBL" id="RMZ39820.1"/>
    </source>
</evidence>
<evidence type="ECO:0000256" key="3">
    <source>
        <dbReference type="ARBA" id="ARBA00023015"/>
    </source>
</evidence>
<dbReference type="GO" id="GO:0003677">
    <property type="term" value="F:DNA binding"/>
    <property type="evidence" value="ECO:0007669"/>
    <property type="project" value="UniProtKB-KW"/>
</dbReference>
<dbReference type="Pfam" id="PF00172">
    <property type="entry name" value="Zn_clus"/>
    <property type="match status" value="1"/>
</dbReference>
<dbReference type="GO" id="GO:0000981">
    <property type="term" value="F:DNA-binding transcription factor activity, RNA polymerase II-specific"/>
    <property type="evidence" value="ECO:0007669"/>
    <property type="project" value="InterPro"/>
</dbReference>
<protein>
    <recommendedName>
        <fullName evidence="8">Zn(2)-C6 fungal-type domain-containing protein</fullName>
    </recommendedName>
</protein>
<evidence type="ECO:0000313" key="10">
    <source>
        <dbReference type="Proteomes" id="UP000275480"/>
    </source>
</evidence>
<dbReference type="PROSITE" id="PS50048">
    <property type="entry name" value="ZN2_CY6_FUNGAL_2"/>
    <property type="match status" value="1"/>
</dbReference>
<evidence type="ECO:0000256" key="2">
    <source>
        <dbReference type="ARBA" id="ARBA00022723"/>
    </source>
</evidence>
<dbReference type="PANTHER" id="PTHR31001:SF40">
    <property type="entry name" value="ZN(II)2CYS6 TRANSCRIPTION FACTOR (EUROFUNG)"/>
    <property type="match status" value="1"/>
</dbReference>
<dbReference type="GO" id="GO:0006351">
    <property type="term" value="P:DNA-templated transcription"/>
    <property type="evidence" value="ECO:0007669"/>
    <property type="project" value="InterPro"/>
</dbReference>
<evidence type="ECO:0000256" key="1">
    <source>
        <dbReference type="ARBA" id="ARBA00004123"/>
    </source>
</evidence>
<evidence type="ECO:0000256" key="6">
    <source>
        <dbReference type="ARBA" id="ARBA00023242"/>
    </source>
</evidence>
<comment type="caution">
    <text evidence="9">The sequence shown here is derived from an EMBL/GenBank/DDBJ whole genome shotgun (WGS) entry which is preliminary data.</text>
</comment>
<keyword evidence="5" id="KW-0804">Transcription</keyword>
<name>A0AB74C1C7_ASPFL</name>
<dbReference type="PANTHER" id="PTHR31001">
    <property type="entry name" value="UNCHARACTERIZED TRANSCRIPTIONAL REGULATORY PROTEIN"/>
    <property type="match status" value="1"/>
</dbReference>
<keyword evidence="4" id="KW-0238">DNA-binding</keyword>
<accession>A0AB74C1C7</accession>
<keyword evidence="6" id="KW-0539">Nucleus</keyword>
<dbReference type="GO" id="GO:0008270">
    <property type="term" value="F:zinc ion binding"/>
    <property type="evidence" value="ECO:0007669"/>
    <property type="project" value="InterPro"/>
</dbReference>
<dbReference type="SUPFAM" id="SSF57701">
    <property type="entry name" value="Zn2/Cys6 DNA-binding domain"/>
    <property type="match status" value="1"/>
</dbReference>
<dbReference type="Gene3D" id="4.10.240.10">
    <property type="entry name" value="Zn(2)-C6 fungal-type DNA-binding domain"/>
    <property type="match status" value="1"/>
</dbReference>
<gene>
    <name evidence="9" type="ORF">CA14_000150</name>
</gene>
<organism evidence="9 10">
    <name type="scientific">Aspergillus flavus</name>
    <dbReference type="NCBI Taxonomy" id="5059"/>
    <lineage>
        <taxon>Eukaryota</taxon>
        <taxon>Fungi</taxon>
        <taxon>Dikarya</taxon>
        <taxon>Ascomycota</taxon>
        <taxon>Pezizomycotina</taxon>
        <taxon>Eurotiomycetes</taxon>
        <taxon>Eurotiomycetidae</taxon>
        <taxon>Eurotiales</taxon>
        <taxon>Aspergillaceae</taxon>
        <taxon>Aspergillus</taxon>
        <taxon>Aspergillus subgen. Circumdati</taxon>
    </lineage>
</organism>
<dbReference type="AlphaFoldDB" id="A0AB74C1C7"/>
<dbReference type="GO" id="GO:0005634">
    <property type="term" value="C:nucleus"/>
    <property type="evidence" value="ECO:0007669"/>
    <property type="project" value="UniProtKB-SubCell"/>
</dbReference>
<keyword evidence="2" id="KW-0479">Metal-binding</keyword>
<evidence type="ECO:0000256" key="5">
    <source>
        <dbReference type="ARBA" id="ARBA00023163"/>
    </source>
</evidence>
<dbReference type="CDD" id="cd00067">
    <property type="entry name" value="GAL4"/>
    <property type="match status" value="1"/>
</dbReference>
<comment type="subcellular location">
    <subcellularLocation>
        <location evidence="1">Nucleus</location>
    </subcellularLocation>
</comment>
<dbReference type="CDD" id="cd12148">
    <property type="entry name" value="fungal_TF_MHR"/>
    <property type="match status" value="1"/>
</dbReference>
<dbReference type="PROSITE" id="PS00463">
    <property type="entry name" value="ZN2_CY6_FUNGAL_1"/>
    <property type="match status" value="1"/>
</dbReference>
<dbReference type="Pfam" id="PF04082">
    <property type="entry name" value="Fungal_trans"/>
    <property type="match status" value="1"/>
</dbReference>
<proteinExistence type="predicted"/>
<dbReference type="InterPro" id="IPR050613">
    <property type="entry name" value="Sec_Metabolite_Reg"/>
</dbReference>
<reference evidence="9 10" key="1">
    <citation type="submission" date="2018-07" db="EMBL/GenBank/DDBJ databases">
        <title>Identification of spontaneous genetic mutation associated with occurrence of a yellow conidial color mutant of Aspergillus flavus.</title>
        <authorList>
            <person name="Chang P.-K."/>
            <person name="Mack B.M."/>
            <person name="Scharfenstein L."/>
            <person name="Gilbert M.K."/>
        </authorList>
    </citation>
    <scope>NUCLEOTIDE SEQUENCE [LARGE SCALE GENOMIC DNA]</scope>
    <source>
        <strain evidence="9 10">CA14</strain>
    </source>
</reference>
<evidence type="ECO:0000259" key="8">
    <source>
        <dbReference type="PROSITE" id="PS50048"/>
    </source>
</evidence>